<dbReference type="SUPFAM" id="SSF46689">
    <property type="entry name" value="Homeodomain-like"/>
    <property type="match status" value="2"/>
</dbReference>
<evidence type="ECO:0000313" key="7">
    <source>
        <dbReference type="EMBL" id="MDH1633181.1"/>
    </source>
</evidence>
<dbReference type="PROSITE" id="PS01124">
    <property type="entry name" value="HTH_ARAC_FAMILY_2"/>
    <property type="match status" value="1"/>
</dbReference>
<evidence type="ECO:0000256" key="1">
    <source>
        <dbReference type="ARBA" id="ARBA00004496"/>
    </source>
</evidence>
<dbReference type="InterPro" id="IPR018060">
    <property type="entry name" value="HTH_AraC"/>
</dbReference>
<organism evidence="7 8">
    <name type="scientific">Pseudomonas mosselii</name>
    <dbReference type="NCBI Taxonomy" id="78327"/>
    <lineage>
        <taxon>Bacteria</taxon>
        <taxon>Pseudomonadati</taxon>
        <taxon>Pseudomonadota</taxon>
        <taxon>Gammaproteobacteria</taxon>
        <taxon>Pseudomonadales</taxon>
        <taxon>Pseudomonadaceae</taxon>
        <taxon>Pseudomonas</taxon>
    </lineage>
</organism>
<dbReference type="Gene3D" id="1.10.10.60">
    <property type="entry name" value="Homeodomain-like"/>
    <property type="match status" value="2"/>
</dbReference>
<dbReference type="GO" id="GO:0005737">
    <property type="term" value="C:cytoplasm"/>
    <property type="evidence" value="ECO:0007669"/>
    <property type="project" value="UniProtKB-SubCell"/>
</dbReference>
<comment type="subcellular location">
    <subcellularLocation>
        <location evidence="1">Cytoplasm</location>
    </subcellularLocation>
</comment>
<protein>
    <submittedName>
        <fullName evidence="7">AraC family transcriptional regulator</fullName>
    </submittedName>
</protein>
<feature type="domain" description="HTH araC/xylS-type" evidence="6">
    <location>
        <begin position="26"/>
        <end position="124"/>
    </location>
</feature>
<keyword evidence="2" id="KW-0805">Transcription regulation</keyword>
<dbReference type="Proteomes" id="UP001160882">
    <property type="component" value="Unassembled WGS sequence"/>
</dbReference>
<dbReference type="GO" id="GO:0003700">
    <property type="term" value="F:DNA-binding transcription factor activity"/>
    <property type="evidence" value="ECO:0007669"/>
    <property type="project" value="InterPro"/>
</dbReference>
<evidence type="ECO:0000256" key="4">
    <source>
        <dbReference type="ARBA" id="ARBA00023163"/>
    </source>
</evidence>
<evidence type="ECO:0000259" key="6">
    <source>
        <dbReference type="PROSITE" id="PS01124"/>
    </source>
</evidence>
<dbReference type="Pfam" id="PF12833">
    <property type="entry name" value="HTH_18"/>
    <property type="match status" value="1"/>
</dbReference>
<evidence type="ECO:0000256" key="2">
    <source>
        <dbReference type="ARBA" id="ARBA00023015"/>
    </source>
</evidence>
<dbReference type="PANTHER" id="PTHR46796:SF14">
    <property type="entry name" value="TRANSCRIPTIONAL REGULATORY PROTEIN"/>
    <property type="match status" value="1"/>
</dbReference>
<dbReference type="PRINTS" id="PR00032">
    <property type="entry name" value="HTHARAC"/>
</dbReference>
<dbReference type="InterPro" id="IPR018062">
    <property type="entry name" value="HTH_AraC-typ_CS"/>
</dbReference>
<name>A0AA42S0N8_9PSED</name>
<dbReference type="PANTHER" id="PTHR46796">
    <property type="entry name" value="HTH-TYPE TRANSCRIPTIONAL ACTIVATOR RHAS-RELATED"/>
    <property type="match status" value="1"/>
</dbReference>
<keyword evidence="4" id="KW-0804">Transcription</keyword>
<dbReference type="InterPro" id="IPR009057">
    <property type="entry name" value="Homeodomain-like_sf"/>
</dbReference>
<gene>
    <name evidence="7" type="ORF">N5I14_23335</name>
</gene>
<sequence length="128" mass="14567">MNKDNSTVLATLTLASTGQLKSWQLRTAKQLMLDRLDTCLSVTEIAEACALSRSHFSRMFKESTRMSPQQWLREQRVMKSRELLKTSTMLLVEIALACGFCDQSHFCRTFVKAEGMTPKAWQQQAVCT</sequence>
<dbReference type="GO" id="GO:0009893">
    <property type="term" value="P:positive regulation of metabolic process"/>
    <property type="evidence" value="ECO:0007669"/>
    <property type="project" value="UniProtKB-ARBA"/>
</dbReference>
<dbReference type="RefSeq" id="WP_280083673.1">
    <property type="nucleotide sequence ID" value="NZ_JAOCGG010000072.1"/>
</dbReference>
<reference evidence="7" key="1">
    <citation type="submission" date="2022-09" db="EMBL/GenBank/DDBJ databases">
        <title>Intensive care unit water sources are persistently colonized with multi-drug resistant bacteria and are the site of extensive horizontal gene transfer of antibiotic resistance genes.</title>
        <authorList>
            <person name="Diorio-Toth L."/>
        </authorList>
    </citation>
    <scope>NUCLEOTIDE SEQUENCE</scope>
    <source>
        <strain evidence="7">GD03782</strain>
    </source>
</reference>
<accession>A0AA42S0N8</accession>
<keyword evidence="3" id="KW-0238">DNA-binding</keyword>
<comment type="caution">
    <text evidence="7">The sequence shown here is derived from an EMBL/GenBank/DDBJ whole genome shotgun (WGS) entry which is preliminary data.</text>
</comment>
<dbReference type="SMART" id="SM00342">
    <property type="entry name" value="HTH_ARAC"/>
    <property type="match status" value="1"/>
</dbReference>
<evidence type="ECO:0000256" key="5">
    <source>
        <dbReference type="ARBA" id="ARBA00037345"/>
    </source>
</evidence>
<evidence type="ECO:0000313" key="8">
    <source>
        <dbReference type="Proteomes" id="UP001160882"/>
    </source>
</evidence>
<dbReference type="PROSITE" id="PS00041">
    <property type="entry name" value="HTH_ARAC_FAMILY_1"/>
    <property type="match status" value="1"/>
</dbReference>
<dbReference type="InterPro" id="IPR050204">
    <property type="entry name" value="AraC_XylS_family_regulators"/>
</dbReference>
<dbReference type="EMBL" id="JAOCGG010000072">
    <property type="protein sequence ID" value="MDH1633181.1"/>
    <property type="molecule type" value="Genomic_DNA"/>
</dbReference>
<dbReference type="InterPro" id="IPR020449">
    <property type="entry name" value="Tscrpt_reg_AraC-type_HTH"/>
</dbReference>
<dbReference type="AlphaFoldDB" id="A0AA42S0N8"/>
<evidence type="ECO:0000256" key="3">
    <source>
        <dbReference type="ARBA" id="ARBA00023125"/>
    </source>
</evidence>
<proteinExistence type="predicted"/>
<dbReference type="GO" id="GO:0043565">
    <property type="term" value="F:sequence-specific DNA binding"/>
    <property type="evidence" value="ECO:0007669"/>
    <property type="project" value="InterPro"/>
</dbReference>
<comment type="function">
    <text evidence="5">Regulatory protein of the TOL plasmid xyl operons. XylS activates the xylXYZLTEGFJQKIH operon required for the degradation of toluene, m-xylene and p-xylene.</text>
</comment>